<evidence type="ECO:0000259" key="3">
    <source>
        <dbReference type="Pfam" id="PF13439"/>
    </source>
</evidence>
<comment type="caution">
    <text evidence="4">The sequence shown here is derived from an EMBL/GenBank/DDBJ whole genome shotgun (WGS) entry which is preliminary data.</text>
</comment>
<evidence type="ECO:0000313" key="4">
    <source>
        <dbReference type="EMBL" id="NYJ00110.1"/>
    </source>
</evidence>
<dbReference type="AlphaFoldDB" id="A0A853BW37"/>
<evidence type="ECO:0000313" key="5">
    <source>
        <dbReference type="Proteomes" id="UP000530424"/>
    </source>
</evidence>
<organism evidence="4 5">
    <name type="scientific">Nocardioides thalensis</name>
    <dbReference type="NCBI Taxonomy" id="1914755"/>
    <lineage>
        <taxon>Bacteria</taxon>
        <taxon>Bacillati</taxon>
        <taxon>Actinomycetota</taxon>
        <taxon>Actinomycetes</taxon>
        <taxon>Propionibacteriales</taxon>
        <taxon>Nocardioidaceae</taxon>
        <taxon>Nocardioides</taxon>
    </lineage>
</organism>
<protein>
    <submittedName>
        <fullName evidence="4">Glycosyltransferase involved in cell wall biosynthesis</fullName>
    </submittedName>
</protein>
<evidence type="ECO:0000256" key="2">
    <source>
        <dbReference type="ARBA" id="ARBA00022679"/>
    </source>
</evidence>
<gene>
    <name evidence="4" type="ORF">HNR19_000808</name>
</gene>
<keyword evidence="2 4" id="KW-0808">Transferase</keyword>
<name>A0A853BW37_9ACTN</name>
<dbReference type="InterPro" id="IPR028098">
    <property type="entry name" value="Glyco_trans_4-like_N"/>
</dbReference>
<dbReference type="SUPFAM" id="SSF53756">
    <property type="entry name" value="UDP-Glycosyltransferase/glycogen phosphorylase"/>
    <property type="match status" value="1"/>
</dbReference>
<sequence>MRLLSVIPVLGAGGAEVVATTLAVDARRRGHEVRIASAGGFRADEVVAAGVPHHAVRLDSRRAVDLTSSVRALRRLRRGWAPDVVHAHNVKAAVVARLAVGGSAPVVTTLHGVPDGELATGARLLRRTSDHVVAVSLHVADGLVEHGFPAARVSVIENAVTPPPRRDREQARLRLGIAPGAVVGLCLARLATQKRHDLLVRAWERLPAGSVLLLAGDGPTRGAVERQVAQGTGDIRLLGERTDADWLLAAADFLVLPTDWEGLPISLLEAMSLGLPVVVSRVGGVLETLGDGVRLVEPGSADALAVALIDLTTDPVARRRLGLRGRELVAQRFHLAPMLDAYAATYDEALRERRVTGAVPDQLVDAALRRAVHDGLPR</sequence>
<dbReference type="Pfam" id="PF13692">
    <property type="entry name" value="Glyco_trans_1_4"/>
    <property type="match status" value="1"/>
</dbReference>
<dbReference type="RefSeq" id="WP_179666746.1">
    <property type="nucleotide sequence ID" value="NZ_JACCFP010000001.1"/>
</dbReference>
<reference evidence="4 5" key="1">
    <citation type="submission" date="2020-07" db="EMBL/GenBank/DDBJ databases">
        <title>Sequencing the genomes of 1000 actinobacteria strains.</title>
        <authorList>
            <person name="Klenk H.-P."/>
        </authorList>
    </citation>
    <scope>NUCLEOTIDE SEQUENCE [LARGE SCALE GENOMIC DNA]</scope>
    <source>
        <strain evidence="4 5">DSM 103833</strain>
    </source>
</reference>
<keyword evidence="5" id="KW-1185">Reference proteome</keyword>
<dbReference type="GO" id="GO:0016757">
    <property type="term" value="F:glycosyltransferase activity"/>
    <property type="evidence" value="ECO:0007669"/>
    <property type="project" value="UniProtKB-KW"/>
</dbReference>
<feature type="domain" description="Glycosyltransferase subfamily 4-like N-terminal" evidence="3">
    <location>
        <begin position="13"/>
        <end position="160"/>
    </location>
</feature>
<dbReference type="Gene3D" id="3.40.50.2000">
    <property type="entry name" value="Glycogen Phosphorylase B"/>
    <property type="match status" value="2"/>
</dbReference>
<dbReference type="Proteomes" id="UP000530424">
    <property type="component" value="Unassembled WGS sequence"/>
</dbReference>
<dbReference type="PANTHER" id="PTHR12526">
    <property type="entry name" value="GLYCOSYLTRANSFERASE"/>
    <property type="match status" value="1"/>
</dbReference>
<dbReference type="EMBL" id="JACCFP010000001">
    <property type="protein sequence ID" value="NYJ00110.1"/>
    <property type="molecule type" value="Genomic_DNA"/>
</dbReference>
<accession>A0A853BW37</accession>
<keyword evidence="1" id="KW-0328">Glycosyltransferase</keyword>
<dbReference type="Pfam" id="PF13439">
    <property type="entry name" value="Glyco_transf_4"/>
    <property type="match status" value="1"/>
</dbReference>
<proteinExistence type="predicted"/>
<dbReference type="PANTHER" id="PTHR12526:SF510">
    <property type="entry name" value="D-INOSITOL 3-PHOSPHATE GLYCOSYLTRANSFERASE"/>
    <property type="match status" value="1"/>
</dbReference>
<evidence type="ECO:0000256" key="1">
    <source>
        <dbReference type="ARBA" id="ARBA00022676"/>
    </source>
</evidence>